<feature type="region of interest" description="Disordered" evidence="1">
    <location>
        <begin position="314"/>
        <end position="344"/>
    </location>
</feature>
<feature type="transmembrane region" description="Helical" evidence="2">
    <location>
        <begin position="15"/>
        <end position="33"/>
    </location>
</feature>
<feature type="compositionally biased region" description="Polar residues" evidence="1">
    <location>
        <begin position="318"/>
        <end position="327"/>
    </location>
</feature>
<accession>A0A8H4KYS6</accession>
<feature type="transmembrane region" description="Helical" evidence="2">
    <location>
        <begin position="162"/>
        <end position="180"/>
    </location>
</feature>
<name>A0A8H4KYS6_9HYPO</name>
<dbReference type="EMBL" id="JAADJG010000008">
    <property type="protein sequence ID" value="KAF4457888.1"/>
    <property type="molecule type" value="Genomic_DNA"/>
</dbReference>
<dbReference type="Proteomes" id="UP000605986">
    <property type="component" value="Unassembled WGS sequence"/>
</dbReference>
<evidence type="ECO:0000256" key="2">
    <source>
        <dbReference type="SAM" id="Phobius"/>
    </source>
</evidence>
<evidence type="ECO:0000256" key="1">
    <source>
        <dbReference type="SAM" id="MobiDB-lite"/>
    </source>
</evidence>
<feature type="transmembrane region" description="Helical" evidence="2">
    <location>
        <begin position="200"/>
        <end position="221"/>
    </location>
</feature>
<evidence type="ECO:0000313" key="4">
    <source>
        <dbReference type="Proteomes" id="UP000605986"/>
    </source>
</evidence>
<feature type="transmembrane region" description="Helical" evidence="2">
    <location>
        <begin position="93"/>
        <end position="113"/>
    </location>
</feature>
<comment type="caution">
    <text evidence="3">The sequence shown here is derived from an EMBL/GenBank/DDBJ whole genome shotgun (WGS) entry which is preliminary data.</text>
</comment>
<dbReference type="AlphaFoldDB" id="A0A8H4KYS6"/>
<gene>
    <name evidence="3" type="ORF">F53441_241</name>
</gene>
<protein>
    <submittedName>
        <fullName evidence="3">Uncharacterized protein</fullName>
    </submittedName>
</protein>
<feature type="transmembrane region" description="Helical" evidence="2">
    <location>
        <begin position="119"/>
        <end position="141"/>
    </location>
</feature>
<dbReference type="OrthoDB" id="5141958at2759"/>
<sequence>MADDGHSRQEVSGPAAFWILASLAAAVVAQPSAHRKKDSSFFGGNDDIVRCIPAICIIDAIFDLSTLGSAFSTQFSISKPGQRRRVTPKASATIVKLALTIFAALPQTIKVLSLKGVPATQACAFFFFLATITKLLVDLCGLEPEKPYKAPGEREKETDDSISALLLLAIFFQVPFEFWIWHNFGLSADFDLSAEVEALWSWGTSACILAMGVQLLIWIMYAVVRQHLNISKFPYIIPLRGSYVMMVALGAIKKPVGTRESEASIKSPPSWADSFSRSISQMSCAMLASIAIAKLLDAVGQLILSLLRPKTSEAEAPNTASGESTMDQEQHNDQTETESSATQGTSLRWVGNTGVIADRWVVRALTLHSSSSASMSLTIFNLITTNLYYLVFFDGTETENSSWTSVLG</sequence>
<organism evidence="3 4">
    <name type="scientific">Fusarium austroafricanum</name>
    <dbReference type="NCBI Taxonomy" id="2364996"/>
    <lineage>
        <taxon>Eukaryota</taxon>
        <taxon>Fungi</taxon>
        <taxon>Dikarya</taxon>
        <taxon>Ascomycota</taxon>
        <taxon>Pezizomycotina</taxon>
        <taxon>Sordariomycetes</taxon>
        <taxon>Hypocreomycetidae</taxon>
        <taxon>Hypocreales</taxon>
        <taxon>Nectriaceae</taxon>
        <taxon>Fusarium</taxon>
        <taxon>Fusarium concolor species complex</taxon>
    </lineage>
</organism>
<reference evidence="3" key="1">
    <citation type="submission" date="2020-01" db="EMBL/GenBank/DDBJ databases">
        <title>Identification and distribution of gene clusters putatively required for synthesis of sphingolipid metabolism inhibitors in phylogenetically diverse species of the filamentous fungus Fusarium.</title>
        <authorList>
            <person name="Kim H.-S."/>
            <person name="Busman M."/>
            <person name="Brown D.W."/>
            <person name="Divon H."/>
            <person name="Uhlig S."/>
            <person name="Proctor R.H."/>
        </authorList>
    </citation>
    <scope>NUCLEOTIDE SEQUENCE</scope>
    <source>
        <strain evidence="3">NRRL 53441</strain>
    </source>
</reference>
<evidence type="ECO:0000313" key="3">
    <source>
        <dbReference type="EMBL" id="KAF4457888.1"/>
    </source>
</evidence>
<keyword evidence="2" id="KW-1133">Transmembrane helix</keyword>
<keyword evidence="4" id="KW-1185">Reference proteome</keyword>
<keyword evidence="2" id="KW-0812">Transmembrane</keyword>
<proteinExistence type="predicted"/>
<keyword evidence="2" id="KW-0472">Membrane</keyword>